<keyword evidence="2" id="KW-1185">Reference proteome</keyword>
<accession>A0A080MEZ6</accession>
<proteinExistence type="predicted"/>
<evidence type="ECO:0000313" key="2">
    <source>
        <dbReference type="Proteomes" id="UP000021315"/>
    </source>
</evidence>
<dbReference type="EMBL" id="JDST02000074">
    <property type="protein sequence ID" value="KFB75784.1"/>
    <property type="molecule type" value="Genomic_DNA"/>
</dbReference>
<protein>
    <submittedName>
        <fullName evidence="1">Uncharacterized protein</fullName>
    </submittedName>
</protein>
<dbReference type="Proteomes" id="UP000021315">
    <property type="component" value="Unassembled WGS sequence"/>
</dbReference>
<reference evidence="1" key="1">
    <citation type="submission" date="2014-02" db="EMBL/GenBank/DDBJ databases">
        <title>Expanding our view of genomic diversity in Candidatus Accumulibacter clades.</title>
        <authorList>
            <person name="Skennerton C.T."/>
            <person name="Barr J.J."/>
            <person name="Slater F.R."/>
            <person name="Bond P.L."/>
            <person name="Tyson G.W."/>
        </authorList>
    </citation>
    <scope>NUCLEOTIDE SEQUENCE [LARGE SCALE GENOMIC DNA]</scope>
</reference>
<evidence type="ECO:0000313" key="1">
    <source>
        <dbReference type="EMBL" id="KFB75784.1"/>
    </source>
</evidence>
<comment type="caution">
    <text evidence="1">The sequence shown here is derived from an EMBL/GenBank/DDBJ whole genome shotgun (WGS) entry which is preliminary data.</text>
</comment>
<organism evidence="1 2">
    <name type="scientific">Candidatus Accumulibacter cognatus</name>
    <dbReference type="NCBI Taxonomy" id="2954383"/>
    <lineage>
        <taxon>Bacteria</taxon>
        <taxon>Pseudomonadati</taxon>
        <taxon>Pseudomonadota</taxon>
        <taxon>Betaproteobacteria</taxon>
        <taxon>Candidatus Accumulibacter</taxon>
    </lineage>
</organism>
<name>A0A080MEZ6_9PROT</name>
<dbReference type="STRING" id="1453999.AW06_003165"/>
<gene>
    <name evidence="1" type="ORF">AW06_003165</name>
</gene>
<dbReference type="AlphaFoldDB" id="A0A080MEZ6"/>
<sequence length="41" mass="4369">MGNSQSMLCAHRTIPARKLACALQGSETVMTFIIEGCLAKS</sequence>